<organism evidence="1 2">
    <name type="scientific">Acaulospora morrowiae</name>
    <dbReference type="NCBI Taxonomy" id="94023"/>
    <lineage>
        <taxon>Eukaryota</taxon>
        <taxon>Fungi</taxon>
        <taxon>Fungi incertae sedis</taxon>
        <taxon>Mucoromycota</taxon>
        <taxon>Glomeromycotina</taxon>
        <taxon>Glomeromycetes</taxon>
        <taxon>Diversisporales</taxon>
        <taxon>Acaulosporaceae</taxon>
        <taxon>Acaulospora</taxon>
    </lineage>
</organism>
<keyword evidence="2" id="KW-1185">Reference proteome</keyword>
<feature type="non-terminal residue" evidence="1">
    <location>
        <position position="1"/>
    </location>
</feature>
<dbReference type="EMBL" id="CAJVPV010026385">
    <property type="protein sequence ID" value="CAG8731487.1"/>
    <property type="molecule type" value="Genomic_DNA"/>
</dbReference>
<feature type="non-terminal residue" evidence="1">
    <location>
        <position position="110"/>
    </location>
</feature>
<reference evidence="1" key="1">
    <citation type="submission" date="2021-06" db="EMBL/GenBank/DDBJ databases">
        <authorList>
            <person name="Kallberg Y."/>
            <person name="Tangrot J."/>
            <person name="Rosling A."/>
        </authorList>
    </citation>
    <scope>NUCLEOTIDE SEQUENCE</scope>
    <source>
        <strain evidence="1">CL551</strain>
    </source>
</reference>
<name>A0A9N9IF30_9GLOM</name>
<sequence>DRLQTMMQFILAEFSLDIGCPGDRSFLINLEKTVTKDVCFSGNGSSTRLGDDEKLQSKIPKFDRPGVIMIPQMRVMLVHSGNVARSEPETFKLYCCFTKSVYPENLLLTR</sequence>
<proteinExistence type="predicted"/>
<evidence type="ECO:0000313" key="1">
    <source>
        <dbReference type="EMBL" id="CAG8731487.1"/>
    </source>
</evidence>
<comment type="caution">
    <text evidence="1">The sequence shown here is derived from an EMBL/GenBank/DDBJ whole genome shotgun (WGS) entry which is preliminary data.</text>
</comment>
<gene>
    <name evidence="1" type="ORF">AMORRO_LOCUS14056</name>
</gene>
<accession>A0A9N9IF30</accession>
<dbReference type="AlphaFoldDB" id="A0A9N9IF30"/>
<dbReference type="Proteomes" id="UP000789342">
    <property type="component" value="Unassembled WGS sequence"/>
</dbReference>
<evidence type="ECO:0000313" key="2">
    <source>
        <dbReference type="Proteomes" id="UP000789342"/>
    </source>
</evidence>
<protein>
    <submittedName>
        <fullName evidence="1">11390_t:CDS:1</fullName>
    </submittedName>
</protein>